<protein>
    <recommendedName>
        <fullName evidence="9">CDC45-like protein</fullName>
    </recommendedName>
</protein>
<evidence type="ECO:0000256" key="4">
    <source>
        <dbReference type="ARBA" id="ARBA00023242"/>
    </source>
</evidence>
<keyword evidence="5" id="KW-0131">Cell cycle</keyword>
<feature type="compositionally biased region" description="Basic and acidic residues" evidence="6">
    <location>
        <begin position="155"/>
        <end position="164"/>
    </location>
</feature>
<sequence length="567" mass="65064">MLIQDNLRTQFYDIVKKSHVLVIVGEDVDALCAYTILSQLFICDDISFSMVPVSGWEMLDRTLREHYDQSPTIVLINCGGNRSLQDMQVPEGSKVFIMDSRRPFHHENVFEGGQIMIMVDGAEVPKLNIPDMSSVIEKEESEESSSGEDNEEEGTGARKGMEKVERKLLKKEAKKQWQKRRRNLLWKYYENAWYSISSAVRMLELAAALNKATPELMWVAAVGLSSQWADKLITIETYHDVCIDRMRPFIHRFSPRNSGAKADDLLRVSFEKELPLAMYSHWSLYRAMAVNEHFACKTRNWTQRGDSDVKHLLANLGLTLSETRQKFEAMGSTRRKEVIQTLEKEMTPSFASFIAHFGYSNRVCAADVARGLAARLEFPRRVPLVERFESSRNILRCFMKSHQDYGPLVKSFDMYKIGLECVWSLVAAAVNQQEVLPVGPFFLHSSTHSLDETMDSRHFVFLFTTFLQRAFSSVRRSRDRTTKPLVVSLALSGDMQGWHVVTGVMPLDTVYKDAQLMSFMGRAFERAAEQASLDVRRDNFDPNVVYIRSEDRSRFFDLLQAVMEIES</sequence>
<organism evidence="7 8">
    <name type="scientific">Necator americanus</name>
    <name type="common">Human hookworm</name>
    <dbReference type="NCBI Taxonomy" id="51031"/>
    <lineage>
        <taxon>Eukaryota</taxon>
        <taxon>Metazoa</taxon>
        <taxon>Ecdysozoa</taxon>
        <taxon>Nematoda</taxon>
        <taxon>Chromadorea</taxon>
        <taxon>Rhabditida</taxon>
        <taxon>Rhabditina</taxon>
        <taxon>Rhabditomorpha</taxon>
        <taxon>Strongyloidea</taxon>
        <taxon>Ancylostomatidae</taxon>
        <taxon>Bunostominae</taxon>
        <taxon>Necator</taxon>
    </lineage>
</organism>
<comment type="similarity">
    <text evidence="2">Belongs to the CDC45 family.</text>
</comment>
<evidence type="ECO:0000256" key="1">
    <source>
        <dbReference type="ARBA" id="ARBA00004123"/>
    </source>
</evidence>
<keyword evidence="4" id="KW-0539">Nucleus</keyword>
<comment type="caution">
    <text evidence="7">The sequence shown here is derived from an EMBL/GenBank/DDBJ whole genome shotgun (WGS) entry which is preliminary data.</text>
</comment>
<feature type="compositionally biased region" description="Acidic residues" evidence="6">
    <location>
        <begin position="139"/>
        <end position="154"/>
    </location>
</feature>
<evidence type="ECO:0000256" key="6">
    <source>
        <dbReference type="SAM" id="MobiDB-lite"/>
    </source>
</evidence>
<proteinExistence type="inferred from homology"/>
<dbReference type="PANTHER" id="PTHR10507:SF0">
    <property type="entry name" value="CELL DIVISION CONTROL PROTEIN 45 HOMOLOG"/>
    <property type="match status" value="1"/>
</dbReference>
<comment type="subcellular location">
    <subcellularLocation>
        <location evidence="1">Nucleus</location>
    </subcellularLocation>
</comment>
<dbReference type="Pfam" id="PF02724">
    <property type="entry name" value="CDC45"/>
    <property type="match status" value="2"/>
</dbReference>
<gene>
    <name evidence="7" type="primary">Necator_chrIII.g10525</name>
    <name evidence="7" type="ORF">RB195_009760</name>
</gene>
<dbReference type="EMBL" id="JAVFWL010000003">
    <property type="protein sequence ID" value="KAK6742090.1"/>
    <property type="molecule type" value="Genomic_DNA"/>
</dbReference>
<evidence type="ECO:0000313" key="7">
    <source>
        <dbReference type="EMBL" id="KAK6742090.1"/>
    </source>
</evidence>
<evidence type="ECO:0000256" key="3">
    <source>
        <dbReference type="ARBA" id="ARBA00022705"/>
    </source>
</evidence>
<evidence type="ECO:0000313" key="8">
    <source>
        <dbReference type="Proteomes" id="UP001303046"/>
    </source>
</evidence>
<evidence type="ECO:0008006" key="9">
    <source>
        <dbReference type="Google" id="ProtNLM"/>
    </source>
</evidence>
<reference evidence="7 8" key="1">
    <citation type="submission" date="2023-08" db="EMBL/GenBank/DDBJ databases">
        <title>A Necator americanus chromosomal reference genome.</title>
        <authorList>
            <person name="Ilik V."/>
            <person name="Petrzelkova K.J."/>
            <person name="Pardy F."/>
            <person name="Fuh T."/>
            <person name="Niatou-Singa F.S."/>
            <person name="Gouil Q."/>
            <person name="Baker L."/>
            <person name="Ritchie M.E."/>
            <person name="Jex A.R."/>
            <person name="Gazzola D."/>
            <person name="Li H."/>
            <person name="Toshio Fujiwara R."/>
            <person name="Zhan B."/>
            <person name="Aroian R.V."/>
            <person name="Pafco B."/>
            <person name="Schwarz E.M."/>
        </authorList>
    </citation>
    <scope>NUCLEOTIDE SEQUENCE [LARGE SCALE GENOMIC DNA]</scope>
    <source>
        <strain evidence="7 8">Aroian</strain>
        <tissue evidence="7">Whole animal</tissue>
    </source>
</reference>
<dbReference type="Proteomes" id="UP001303046">
    <property type="component" value="Unassembled WGS sequence"/>
</dbReference>
<keyword evidence="3" id="KW-0235">DNA replication</keyword>
<keyword evidence="8" id="KW-1185">Reference proteome</keyword>
<evidence type="ECO:0000256" key="2">
    <source>
        <dbReference type="ARBA" id="ARBA00010727"/>
    </source>
</evidence>
<name>A0ABR1CVL1_NECAM</name>
<evidence type="ECO:0000256" key="5">
    <source>
        <dbReference type="ARBA" id="ARBA00023306"/>
    </source>
</evidence>
<dbReference type="PANTHER" id="PTHR10507">
    <property type="entry name" value="CDC45-RELATED PROTEIN"/>
    <property type="match status" value="1"/>
</dbReference>
<dbReference type="InterPro" id="IPR003874">
    <property type="entry name" value="CDC45"/>
</dbReference>
<accession>A0ABR1CVL1</accession>
<feature type="region of interest" description="Disordered" evidence="6">
    <location>
        <begin position="136"/>
        <end position="164"/>
    </location>
</feature>